<dbReference type="Proteomes" id="UP000185744">
    <property type="component" value="Unassembled WGS sequence"/>
</dbReference>
<gene>
    <name evidence="1" type="ORF">BTN85_1349</name>
</gene>
<name>A0A1Q6DWV9_METT1</name>
<dbReference type="InterPro" id="IPR016472">
    <property type="entry name" value="Tscrpt_reg_MJ0621_prd"/>
</dbReference>
<reference evidence="1" key="1">
    <citation type="submission" date="2016-12" db="EMBL/GenBank/DDBJ databases">
        <title>Discovery of methanogenic haloarchaea.</title>
        <authorList>
            <person name="Sorokin D.Y."/>
            <person name="Makarova K.S."/>
            <person name="Abbas B."/>
            <person name="Ferrer M."/>
            <person name="Golyshin P.N."/>
        </authorList>
    </citation>
    <scope>NUCLEOTIDE SEQUENCE [LARGE SCALE GENOMIC DNA]</scope>
    <source>
        <strain evidence="1">HMET1</strain>
    </source>
</reference>
<accession>A0A1Q6DWV9</accession>
<sequence>MRAERKLIKAALKSNKEFAKTLKTTITEELKTNISNFSKAANIPASTLYKIVSSEREPNLKTVRKIINTVRELTGEKKKNKFIAIIGTRPVLDKIEKKYIEKNDQKIQIEEYAATSMDEVIISSIRAERDGASALICAPIVSSTIEKIINIPVVTIMPKASLRKAIEIAIKKI</sequence>
<organism evidence="1 2">
    <name type="scientific">Methanohalarchaeum thermophilum</name>
    <dbReference type="NCBI Taxonomy" id="1903181"/>
    <lineage>
        <taxon>Archaea</taxon>
        <taxon>Methanobacteriati</taxon>
        <taxon>Methanobacteriota</taxon>
        <taxon>Methanonatronarchaeia</taxon>
        <taxon>Methanonatronarchaeales</taxon>
        <taxon>Methanonatronarchaeaceae</taxon>
        <taxon>Candidatus Methanohalarchaeum</taxon>
    </lineage>
</organism>
<dbReference type="STRING" id="1903181.BTN85_1349"/>
<keyword evidence="2" id="KW-1185">Reference proteome</keyword>
<proteinExistence type="predicted"/>
<dbReference type="AlphaFoldDB" id="A0A1Q6DWV9"/>
<evidence type="ECO:0000313" key="1">
    <source>
        <dbReference type="EMBL" id="OKY78846.1"/>
    </source>
</evidence>
<protein>
    <submittedName>
        <fullName evidence="1">Transcriptional regulator containing HTH domain</fullName>
    </submittedName>
</protein>
<dbReference type="PIRSF" id="PIRSF005978">
    <property type="entry name" value="HTH_MJ0621_prd"/>
    <property type="match status" value="1"/>
</dbReference>
<evidence type="ECO:0000313" key="2">
    <source>
        <dbReference type="Proteomes" id="UP000185744"/>
    </source>
</evidence>
<dbReference type="EMBL" id="MSDW01000001">
    <property type="protein sequence ID" value="OKY78846.1"/>
    <property type="molecule type" value="Genomic_DNA"/>
</dbReference>
<comment type="caution">
    <text evidence="1">The sequence shown here is derived from an EMBL/GenBank/DDBJ whole genome shotgun (WGS) entry which is preliminary data.</text>
</comment>
<dbReference type="SUPFAM" id="SSF159800">
    <property type="entry name" value="PrpR receptor domain-like"/>
    <property type="match status" value="1"/>
</dbReference>
<dbReference type="InParanoid" id="A0A1Q6DWV9"/>